<feature type="region of interest" description="Disordered" evidence="2">
    <location>
        <begin position="29"/>
        <end position="61"/>
    </location>
</feature>
<dbReference type="GO" id="GO:0008933">
    <property type="term" value="F:peptidoglycan lytic transglycosylase activity"/>
    <property type="evidence" value="ECO:0007669"/>
    <property type="project" value="TreeGrafter"/>
</dbReference>
<organism evidence="5 6">
    <name type="scientific">Parapusillimonas granuli</name>
    <dbReference type="NCBI Taxonomy" id="380911"/>
    <lineage>
        <taxon>Bacteria</taxon>
        <taxon>Pseudomonadati</taxon>
        <taxon>Pseudomonadota</taxon>
        <taxon>Betaproteobacteria</taxon>
        <taxon>Burkholderiales</taxon>
        <taxon>Alcaligenaceae</taxon>
        <taxon>Parapusillimonas</taxon>
    </lineage>
</organism>
<proteinExistence type="predicted"/>
<evidence type="ECO:0000256" key="3">
    <source>
        <dbReference type="SAM" id="SignalP"/>
    </source>
</evidence>
<evidence type="ECO:0000313" key="6">
    <source>
        <dbReference type="Proteomes" id="UP000559809"/>
    </source>
</evidence>
<keyword evidence="6" id="KW-1185">Reference proteome</keyword>
<evidence type="ECO:0000313" key="5">
    <source>
        <dbReference type="EMBL" id="NYT50140.1"/>
    </source>
</evidence>
<feature type="signal peptide" evidence="3">
    <location>
        <begin position="1"/>
        <end position="26"/>
    </location>
</feature>
<dbReference type="GO" id="GO:0009253">
    <property type="term" value="P:peptidoglycan catabolic process"/>
    <property type="evidence" value="ECO:0007669"/>
    <property type="project" value="TreeGrafter"/>
</dbReference>
<evidence type="ECO:0000256" key="1">
    <source>
        <dbReference type="PIRSR" id="PIRSR611757-1"/>
    </source>
</evidence>
<feature type="active site" evidence="1">
    <location>
        <position position="174"/>
    </location>
</feature>
<dbReference type="Gene3D" id="1.10.530.10">
    <property type="match status" value="1"/>
</dbReference>
<dbReference type="InterPro" id="IPR011757">
    <property type="entry name" value="Lytic_transglycosylase_MltB"/>
</dbReference>
<reference evidence="5 6" key="1">
    <citation type="submission" date="2020-07" db="EMBL/GenBank/DDBJ databases">
        <title>Taxonomic revisions and descriptions of new bacterial species based on genomic comparisons in the high-G+C-content subgroup of the family Alcaligenaceae.</title>
        <authorList>
            <person name="Szabo A."/>
            <person name="Felfoldi T."/>
        </authorList>
    </citation>
    <scope>NUCLEOTIDE SEQUENCE [LARGE SCALE GENOMIC DNA]</scope>
    <source>
        <strain evidence="5 6">LMG 24012</strain>
    </source>
</reference>
<dbReference type="AlphaFoldDB" id="A0A853G580"/>
<dbReference type="Gene3D" id="1.10.8.350">
    <property type="entry name" value="Bacterial muramidase"/>
    <property type="match status" value="1"/>
</dbReference>
<keyword evidence="3" id="KW-0732">Signal</keyword>
<feature type="domain" description="Transglycosylase SLT" evidence="4">
    <location>
        <begin position="79"/>
        <end position="383"/>
    </location>
</feature>
<protein>
    <submittedName>
        <fullName evidence="5">Lytic murein transglycosylase B</fullName>
    </submittedName>
</protein>
<dbReference type="SUPFAM" id="SSF53955">
    <property type="entry name" value="Lysozyme-like"/>
    <property type="match status" value="1"/>
</dbReference>
<dbReference type="CDD" id="cd13399">
    <property type="entry name" value="Slt35-like"/>
    <property type="match status" value="1"/>
</dbReference>
<dbReference type="InterPro" id="IPR023346">
    <property type="entry name" value="Lysozyme-like_dom_sf"/>
</dbReference>
<sequence length="395" mass="42499">MFKPARILQVAALSLSLAGCASTQTAAPMAPNIAPDPAGRPGEAAAGMNPPAESTSIKAGSSVPRAEGFLSADGRLKPDIQAYAQEVSQRRGVPLGHVESLLRAAQYNATAAKLMAPHPARIRRSWVTYKNRFVEPVRIKAGQEFWAAHRARLDAAAKEYGVPPSVIVAIIGVETIYGRHTGNFRVLDALATLGFRYPDSSRPERSQLFRDQLADLIQLDHEKKIDALSATGSFAGAMGLPQFMPGSLMRYAADGDRDGRIDLHGSPDDAIASVARFLRLHGWVPGLPVFAPVTLPANAGTLVKGGLYPTYDWRQLEALGVRATHPAQPAQAGGWRDHKLGVVDLIDEPRKQAEYRLGTPNFFAITHYNRSYFYASSVADLAQALAGKMGYGGPN</sequence>
<feature type="chain" id="PRO_5032287381" evidence="3">
    <location>
        <begin position="27"/>
        <end position="395"/>
    </location>
</feature>
<dbReference type="PANTHER" id="PTHR30163">
    <property type="entry name" value="MEMBRANE-BOUND LYTIC MUREIN TRANSGLYCOSYLASE B"/>
    <property type="match status" value="1"/>
</dbReference>
<dbReference type="InterPro" id="IPR031304">
    <property type="entry name" value="SLT_2"/>
</dbReference>
<evidence type="ECO:0000259" key="4">
    <source>
        <dbReference type="Pfam" id="PF13406"/>
    </source>
</evidence>
<dbReference type="NCBIfam" id="TIGR02282">
    <property type="entry name" value="MltB"/>
    <property type="match status" value="1"/>
</dbReference>
<comment type="caution">
    <text evidence="5">The sequence shown here is derived from an EMBL/GenBank/DDBJ whole genome shotgun (WGS) entry which is preliminary data.</text>
</comment>
<evidence type="ECO:0000256" key="2">
    <source>
        <dbReference type="SAM" id="MobiDB-lite"/>
    </source>
</evidence>
<accession>A0A853G580</accession>
<dbReference type="PROSITE" id="PS51257">
    <property type="entry name" value="PROKAR_LIPOPROTEIN"/>
    <property type="match status" value="1"/>
</dbReference>
<dbReference type="InterPro" id="IPR043426">
    <property type="entry name" value="MltB-like"/>
</dbReference>
<dbReference type="RefSeq" id="WP_180155791.1">
    <property type="nucleotide sequence ID" value="NZ_JACCEM010000006.1"/>
</dbReference>
<dbReference type="Pfam" id="PF13406">
    <property type="entry name" value="SLT_2"/>
    <property type="match status" value="1"/>
</dbReference>
<dbReference type="PANTHER" id="PTHR30163:SF9">
    <property type="entry name" value="MEMBRANE-BOUND LYTIC MUREIN TRANSGLYCOSYLASE B"/>
    <property type="match status" value="1"/>
</dbReference>
<gene>
    <name evidence="5" type="primary">mltB</name>
    <name evidence="5" type="ORF">H0A72_12550</name>
</gene>
<dbReference type="EMBL" id="JACCEM010000006">
    <property type="protein sequence ID" value="NYT50140.1"/>
    <property type="molecule type" value="Genomic_DNA"/>
</dbReference>
<dbReference type="Proteomes" id="UP000559809">
    <property type="component" value="Unassembled WGS sequence"/>
</dbReference>
<name>A0A853G580_9BURK</name>